<keyword evidence="6" id="KW-1185">Reference proteome</keyword>
<feature type="compositionally biased region" description="Basic and acidic residues" evidence="2">
    <location>
        <begin position="1"/>
        <end position="16"/>
    </location>
</feature>
<organism evidence="3 5">
    <name type="scientific">Bradyrhizobium brasilense</name>
    <dbReference type="NCBI Taxonomy" id="1419277"/>
    <lineage>
        <taxon>Bacteria</taxon>
        <taxon>Pseudomonadati</taxon>
        <taxon>Pseudomonadota</taxon>
        <taxon>Alphaproteobacteria</taxon>
        <taxon>Hyphomicrobiales</taxon>
        <taxon>Nitrobacteraceae</taxon>
        <taxon>Bradyrhizobium</taxon>
    </lineage>
</organism>
<evidence type="ECO:0000256" key="2">
    <source>
        <dbReference type="SAM" id="MobiDB-lite"/>
    </source>
</evidence>
<sequence length="128" mass="13492">MSKREMTMKGIERQTKGTDGPADAAAAGNGVDPAAHGMAAIDQVRDLLFGGAQRSLETNLSGLREEMQASLKQMQADFTNELTALSARLSDLERDTEQKRLDSLKDVGAAITQLGSVISGLGSGRTGK</sequence>
<evidence type="ECO:0000256" key="1">
    <source>
        <dbReference type="SAM" id="Coils"/>
    </source>
</evidence>
<feature type="compositionally biased region" description="Low complexity" evidence="2">
    <location>
        <begin position="19"/>
        <end position="33"/>
    </location>
</feature>
<evidence type="ECO:0000313" key="3">
    <source>
        <dbReference type="EMBL" id="SDC31936.1"/>
    </source>
</evidence>
<evidence type="ECO:0000313" key="4">
    <source>
        <dbReference type="EMBL" id="WFU64689.1"/>
    </source>
</evidence>
<reference evidence="4 6" key="2">
    <citation type="submission" date="2023-04" db="EMBL/GenBank/DDBJ databases">
        <title>Australian commercial rhizobial inoculants.</title>
        <authorList>
            <person name="Kohlmeier M.G."/>
            <person name="O'Hara G.W."/>
            <person name="Colombi E."/>
            <person name="Ramsay J.P."/>
            <person name="Terpolilli J."/>
        </authorList>
    </citation>
    <scope>NUCLEOTIDE SEQUENCE [LARGE SCALE GENOMIC DNA]</scope>
    <source>
        <strain evidence="4 6">CB627</strain>
    </source>
</reference>
<dbReference type="Proteomes" id="UP001221546">
    <property type="component" value="Chromosome"/>
</dbReference>
<reference evidence="3 5" key="1">
    <citation type="submission" date="2016-10" db="EMBL/GenBank/DDBJ databases">
        <authorList>
            <person name="de Groot N.N."/>
        </authorList>
    </citation>
    <scope>NUCLEOTIDE SEQUENCE [LARGE SCALE GENOMIC DNA]</scope>
    <source>
        <strain evidence="3 5">R5</strain>
    </source>
</reference>
<feature type="region of interest" description="Disordered" evidence="2">
    <location>
        <begin position="1"/>
        <end position="33"/>
    </location>
</feature>
<evidence type="ECO:0000313" key="5">
    <source>
        <dbReference type="Proteomes" id="UP000199245"/>
    </source>
</evidence>
<gene>
    <name evidence="4" type="ORF">QA636_03790</name>
    <name evidence="3" type="ORF">SAMN05216337_1002138</name>
</gene>
<proteinExistence type="predicted"/>
<feature type="coiled-coil region" evidence="1">
    <location>
        <begin position="53"/>
        <end position="95"/>
    </location>
</feature>
<dbReference type="Proteomes" id="UP000199245">
    <property type="component" value="Unassembled WGS sequence"/>
</dbReference>
<dbReference type="RefSeq" id="WP_229161741.1">
    <property type="nucleotide sequence ID" value="NZ_CP121646.1"/>
</dbReference>
<dbReference type="EMBL" id="CP121646">
    <property type="protein sequence ID" value="WFU64689.1"/>
    <property type="molecule type" value="Genomic_DNA"/>
</dbReference>
<dbReference type="EMBL" id="FMZW01000002">
    <property type="protein sequence ID" value="SDC31936.1"/>
    <property type="molecule type" value="Genomic_DNA"/>
</dbReference>
<accession>A0A1G6KNM0</accession>
<name>A0A1G6KNM0_9BRAD</name>
<keyword evidence="1" id="KW-0175">Coiled coil</keyword>
<dbReference type="AlphaFoldDB" id="A0A1G6KNM0"/>
<protein>
    <submittedName>
        <fullName evidence="3">Uncharacterized protein</fullName>
    </submittedName>
</protein>
<evidence type="ECO:0000313" key="6">
    <source>
        <dbReference type="Proteomes" id="UP001221546"/>
    </source>
</evidence>